<keyword evidence="1" id="KW-0472">Membrane</keyword>
<organism evidence="4 5">
    <name type="scientific">Rapidithrix thailandica</name>
    <dbReference type="NCBI Taxonomy" id="413964"/>
    <lineage>
        <taxon>Bacteria</taxon>
        <taxon>Pseudomonadati</taxon>
        <taxon>Bacteroidota</taxon>
        <taxon>Cytophagia</taxon>
        <taxon>Cytophagales</taxon>
        <taxon>Flammeovirgaceae</taxon>
        <taxon>Rapidithrix</taxon>
    </lineage>
</organism>
<feature type="domain" description="FecR protein" evidence="2">
    <location>
        <begin position="135"/>
        <end position="225"/>
    </location>
</feature>
<reference evidence="4 5" key="1">
    <citation type="submission" date="2024-04" db="EMBL/GenBank/DDBJ databases">
        <title>Novel genus in family Flammeovirgaceae.</title>
        <authorList>
            <person name="Nguyen T.H."/>
            <person name="Vuong T.Q."/>
            <person name="Le H."/>
            <person name="Kim S.-G."/>
        </authorList>
    </citation>
    <scope>NUCLEOTIDE SEQUENCE [LARGE SCALE GENOMIC DNA]</scope>
    <source>
        <strain evidence="4 5">JCM 23209</strain>
    </source>
</reference>
<evidence type="ECO:0000256" key="1">
    <source>
        <dbReference type="SAM" id="Phobius"/>
    </source>
</evidence>
<protein>
    <submittedName>
        <fullName evidence="4">FecR domain-containing protein</fullName>
    </submittedName>
</protein>
<feature type="transmembrane region" description="Helical" evidence="1">
    <location>
        <begin position="89"/>
        <end position="109"/>
    </location>
</feature>
<dbReference type="Gene3D" id="3.55.50.30">
    <property type="match status" value="1"/>
</dbReference>
<dbReference type="RefSeq" id="WP_346822258.1">
    <property type="nucleotide sequence ID" value="NZ_JBDKWZ010000009.1"/>
</dbReference>
<feature type="domain" description="Protein FecR C-terminal" evidence="3">
    <location>
        <begin position="273"/>
        <end position="341"/>
    </location>
</feature>
<accession>A0AAW9RX82</accession>
<dbReference type="PANTHER" id="PTHR30273:SF2">
    <property type="entry name" value="PROTEIN FECR"/>
    <property type="match status" value="1"/>
</dbReference>
<dbReference type="Gene3D" id="2.60.120.1440">
    <property type="match status" value="1"/>
</dbReference>
<evidence type="ECO:0000313" key="4">
    <source>
        <dbReference type="EMBL" id="MEN7549479.1"/>
    </source>
</evidence>
<dbReference type="PANTHER" id="PTHR30273">
    <property type="entry name" value="PERIPLASMIC SIGNAL SENSOR AND SIGMA FACTOR ACTIVATOR FECR-RELATED"/>
    <property type="match status" value="1"/>
</dbReference>
<evidence type="ECO:0000313" key="5">
    <source>
        <dbReference type="Proteomes" id="UP001403385"/>
    </source>
</evidence>
<dbReference type="InterPro" id="IPR032508">
    <property type="entry name" value="FecR_C"/>
</dbReference>
<name>A0AAW9RX82_9BACT</name>
<dbReference type="GO" id="GO:0016989">
    <property type="term" value="F:sigma factor antagonist activity"/>
    <property type="evidence" value="ECO:0007669"/>
    <property type="project" value="TreeGrafter"/>
</dbReference>
<evidence type="ECO:0000259" key="3">
    <source>
        <dbReference type="Pfam" id="PF16344"/>
    </source>
</evidence>
<proteinExistence type="predicted"/>
<sequence length="344" mass="39860">MDYQELLKKYIEGKAGREETKQLLDYLIAHPDEKVPGFVEQVWKEANAQTGEEAMYEEIFQNLEQKIQTPKPVNFSARHRHLPKRRNPLIYWFTIAASLTVLLVSVYLINQSLQPQKKDVVSKPQPEVVTHANPEGQKTQFYLPDGSSVWLNAGSTLRFQKSFEGKTRDVKLEGEAYFEVQHNPAKPFRVHSEKVVTEALGTSFNVRAYPEESKVNVALNTGKVRVDYDEEDDSGQNLVLKPGDGAIFNKEKRSLQSFQFNPKKEFGWKEGLILFEQASFDEVFDELKRWYGVEFTFISQPQDPNWKYTGEFEKQPLSNVLQSIGYTKKFDYRISKKKVRITFL</sequence>
<dbReference type="Proteomes" id="UP001403385">
    <property type="component" value="Unassembled WGS sequence"/>
</dbReference>
<evidence type="ECO:0000259" key="2">
    <source>
        <dbReference type="Pfam" id="PF04773"/>
    </source>
</evidence>
<dbReference type="EMBL" id="JBDKWZ010000009">
    <property type="protein sequence ID" value="MEN7549479.1"/>
    <property type="molecule type" value="Genomic_DNA"/>
</dbReference>
<dbReference type="FunFam" id="2.60.120.1440:FF:000001">
    <property type="entry name" value="Putative anti-sigma factor"/>
    <property type="match status" value="1"/>
</dbReference>
<keyword evidence="5" id="KW-1185">Reference proteome</keyword>
<dbReference type="AlphaFoldDB" id="A0AAW9RX82"/>
<dbReference type="InterPro" id="IPR006860">
    <property type="entry name" value="FecR"/>
</dbReference>
<dbReference type="PIRSF" id="PIRSF018266">
    <property type="entry name" value="FecR"/>
    <property type="match status" value="1"/>
</dbReference>
<dbReference type="Pfam" id="PF16344">
    <property type="entry name" value="FecR_C"/>
    <property type="match status" value="1"/>
</dbReference>
<dbReference type="Pfam" id="PF04773">
    <property type="entry name" value="FecR"/>
    <property type="match status" value="1"/>
</dbReference>
<keyword evidence="1" id="KW-0812">Transmembrane</keyword>
<dbReference type="InterPro" id="IPR012373">
    <property type="entry name" value="Ferrdict_sens_TM"/>
</dbReference>
<keyword evidence="1" id="KW-1133">Transmembrane helix</keyword>
<gene>
    <name evidence="4" type="ORF">AAG747_16265</name>
</gene>
<comment type="caution">
    <text evidence="4">The sequence shown here is derived from an EMBL/GenBank/DDBJ whole genome shotgun (WGS) entry which is preliminary data.</text>
</comment>